<feature type="transmembrane region" description="Helical" evidence="1">
    <location>
        <begin position="21"/>
        <end position="44"/>
    </location>
</feature>
<dbReference type="InterPro" id="IPR000326">
    <property type="entry name" value="PAP2/HPO"/>
</dbReference>
<keyword evidence="1" id="KW-0812">Transmembrane</keyword>
<dbReference type="SUPFAM" id="SSF48317">
    <property type="entry name" value="Acid phosphatase/Vanadium-dependent haloperoxidase"/>
    <property type="match status" value="1"/>
</dbReference>
<dbReference type="EMBL" id="QGUI01000280">
    <property type="protein sequence ID" value="PZM97906.1"/>
    <property type="molecule type" value="Genomic_DNA"/>
</dbReference>
<feature type="transmembrane region" description="Helical" evidence="1">
    <location>
        <begin position="64"/>
        <end position="90"/>
    </location>
</feature>
<protein>
    <recommendedName>
        <fullName evidence="2">Phosphatidic acid phosphatase type 2/haloperoxidase domain-containing protein</fullName>
    </recommendedName>
</protein>
<feature type="domain" description="Phosphatidic acid phosphatase type 2/haloperoxidase" evidence="2">
    <location>
        <begin position="127"/>
        <end position="202"/>
    </location>
</feature>
<feature type="transmembrane region" description="Helical" evidence="1">
    <location>
        <begin position="135"/>
        <end position="153"/>
    </location>
</feature>
<dbReference type="STRING" id="1111738.GCA_000427905_02205"/>
<name>A0A2W4LQH0_9PSEU</name>
<organism evidence="3">
    <name type="scientific">Thermocrispum agreste</name>
    <dbReference type="NCBI Taxonomy" id="37925"/>
    <lineage>
        <taxon>Bacteria</taxon>
        <taxon>Bacillati</taxon>
        <taxon>Actinomycetota</taxon>
        <taxon>Actinomycetes</taxon>
        <taxon>Pseudonocardiales</taxon>
        <taxon>Pseudonocardiaceae</taxon>
        <taxon>Thermocrispum</taxon>
    </lineage>
</organism>
<reference evidence="3" key="1">
    <citation type="submission" date="2018-05" db="EMBL/GenBank/DDBJ databases">
        <authorList>
            <person name="Lanie J.A."/>
            <person name="Ng W.-L."/>
            <person name="Kazmierczak K.M."/>
            <person name="Andrzejewski T.M."/>
            <person name="Davidsen T.M."/>
            <person name="Wayne K.J."/>
            <person name="Tettelin H."/>
            <person name="Glass J.I."/>
            <person name="Rusch D."/>
            <person name="Podicherti R."/>
            <person name="Tsui H.-C.T."/>
            <person name="Winkler M.E."/>
        </authorList>
    </citation>
    <scope>NUCLEOTIDE SEQUENCE</scope>
    <source>
        <strain evidence="3">ZC4RG45</strain>
    </source>
</reference>
<dbReference type="AlphaFoldDB" id="A0A2W4LQH0"/>
<keyword evidence="1" id="KW-1133">Transmembrane helix</keyword>
<dbReference type="Pfam" id="PF01569">
    <property type="entry name" value="PAP2"/>
    <property type="match status" value="1"/>
</dbReference>
<dbReference type="InterPro" id="IPR036938">
    <property type="entry name" value="PAP2/HPO_sf"/>
</dbReference>
<dbReference type="Gene3D" id="1.20.144.10">
    <property type="entry name" value="Phosphatidic acid phosphatase type 2/haloperoxidase"/>
    <property type="match status" value="1"/>
</dbReference>
<keyword evidence="1" id="KW-0472">Membrane</keyword>
<accession>A0A2W4LQH0</accession>
<gene>
    <name evidence="3" type="ORF">DIU77_08635</name>
</gene>
<evidence type="ECO:0000259" key="2">
    <source>
        <dbReference type="Pfam" id="PF01569"/>
    </source>
</evidence>
<feature type="transmembrane region" description="Helical" evidence="1">
    <location>
        <begin position="160"/>
        <end position="178"/>
    </location>
</feature>
<feature type="transmembrane region" description="Helical" evidence="1">
    <location>
        <begin position="97"/>
        <end position="115"/>
    </location>
</feature>
<sequence length="217" mass="21824">MSSRNPTSPGAPPALPWTLRPLLSVAGVLAATVLSALTAVYVSGHRLWPTDGVEGPAIEPPLRALAVAVDALGEPFGAVVVIPSLAAVCWLLGHRRLAALAVAGPVLTVAVTSALKPLTGRVIHGDNLAFPSGHTGMLTAVGLVGGLLVGSRITANRRKAAVVAVGSALACGVAMGWAQTVLVSHHLTDTVGGLCAALVVVPATGWAIDHLPQLGRT</sequence>
<proteinExistence type="predicted"/>
<evidence type="ECO:0000313" key="3">
    <source>
        <dbReference type="EMBL" id="PZM97906.1"/>
    </source>
</evidence>
<evidence type="ECO:0000256" key="1">
    <source>
        <dbReference type="SAM" id="Phobius"/>
    </source>
</evidence>
<comment type="caution">
    <text evidence="3">The sequence shown here is derived from an EMBL/GenBank/DDBJ whole genome shotgun (WGS) entry which is preliminary data.</text>
</comment>